<keyword evidence="3" id="KW-1185">Reference proteome</keyword>
<reference evidence="3" key="1">
    <citation type="journal article" date="2013" name="Nat. Genet.">
        <title>The duck genome and transcriptome provide insight into an avian influenza virus reservoir species.</title>
        <authorList>
            <person name="Huang Y."/>
            <person name="Li Y."/>
            <person name="Burt D.W."/>
            <person name="Chen H."/>
            <person name="Zhang Y."/>
            <person name="Qian W."/>
            <person name="Kim H."/>
            <person name="Gan S."/>
            <person name="Zhao Y."/>
            <person name="Li J."/>
            <person name="Yi K."/>
            <person name="Feng H."/>
            <person name="Zhu P."/>
            <person name="Li B."/>
            <person name="Liu Q."/>
            <person name="Fairley S."/>
            <person name="Magor K.E."/>
            <person name="Du Z."/>
            <person name="Hu X."/>
            <person name="Goodman L."/>
            <person name="Tafer H."/>
            <person name="Vignal A."/>
            <person name="Lee T."/>
            <person name="Kim K.W."/>
            <person name="Sheng Z."/>
            <person name="An Y."/>
            <person name="Searle S."/>
            <person name="Herrero J."/>
            <person name="Groenen M.A."/>
            <person name="Crooijmans R.P."/>
            <person name="Faraut T."/>
            <person name="Cai Q."/>
            <person name="Webster R.G."/>
            <person name="Aldridge J.R."/>
            <person name="Warren W.C."/>
            <person name="Bartschat S."/>
            <person name="Kehr S."/>
            <person name="Marz M."/>
            <person name="Stadler P.F."/>
            <person name="Smith J."/>
            <person name="Kraus R.H."/>
            <person name="Zhao Y."/>
            <person name="Ren L."/>
            <person name="Fei J."/>
            <person name="Morisson M."/>
            <person name="Kaiser P."/>
            <person name="Griffin D.K."/>
            <person name="Rao M."/>
            <person name="Pitel F."/>
            <person name="Wang J."/>
            <person name="Li N."/>
        </authorList>
    </citation>
    <scope>NUCLEOTIDE SEQUENCE [LARGE SCALE GENOMIC DNA]</scope>
</reference>
<sequence length="87" mass="9999">MQKRPKTRKNTPETPKTMQKRPSNALKCLRNVQKRPKTPLNSQKRPRNACKCAKVLKTSAKKTKNIPKTDLKPTRKRPENSPNSPKP</sequence>
<name>R0KX02_ANAPL</name>
<feature type="region of interest" description="Disordered" evidence="1">
    <location>
        <begin position="1"/>
        <end position="87"/>
    </location>
</feature>
<gene>
    <name evidence="2" type="ORF">Anapl_18301</name>
</gene>
<evidence type="ECO:0000313" key="2">
    <source>
        <dbReference type="EMBL" id="EOA93699.1"/>
    </source>
</evidence>
<dbReference type="EMBL" id="KB745662">
    <property type="protein sequence ID" value="EOA93699.1"/>
    <property type="molecule type" value="Genomic_DNA"/>
</dbReference>
<accession>R0KX02</accession>
<dbReference type="AlphaFoldDB" id="R0KX02"/>
<organism evidence="2 3">
    <name type="scientific">Anas platyrhynchos</name>
    <name type="common">Mallard</name>
    <name type="synonym">Anas boschas</name>
    <dbReference type="NCBI Taxonomy" id="8839"/>
    <lineage>
        <taxon>Eukaryota</taxon>
        <taxon>Metazoa</taxon>
        <taxon>Chordata</taxon>
        <taxon>Craniata</taxon>
        <taxon>Vertebrata</taxon>
        <taxon>Euteleostomi</taxon>
        <taxon>Archelosauria</taxon>
        <taxon>Archosauria</taxon>
        <taxon>Dinosauria</taxon>
        <taxon>Saurischia</taxon>
        <taxon>Theropoda</taxon>
        <taxon>Coelurosauria</taxon>
        <taxon>Aves</taxon>
        <taxon>Neognathae</taxon>
        <taxon>Galloanserae</taxon>
        <taxon>Anseriformes</taxon>
        <taxon>Anatidae</taxon>
        <taxon>Anatinae</taxon>
        <taxon>Anas</taxon>
    </lineage>
</organism>
<feature type="compositionally biased region" description="Basic and acidic residues" evidence="1">
    <location>
        <begin position="67"/>
        <end position="79"/>
    </location>
</feature>
<proteinExistence type="predicted"/>
<evidence type="ECO:0000313" key="3">
    <source>
        <dbReference type="Proteomes" id="UP000296049"/>
    </source>
</evidence>
<protein>
    <submittedName>
        <fullName evidence="2">Uncharacterized protein</fullName>
    </submittedName>
</protein>
<dbReference type="Proteomes" id="UP000296049">
    <property type="component" value="Unassembled WGS sequence"/>
</dbReference>
<evidence type="ECO:0000256" key="1">
    <source>
        <dbReference type="SAM" id="MobiDB-lite"/>
    </source>
</evidence>
<feature type="compositionally biased region" description="Polar residues" evidence="1">
    <location>
        <begin position="12"/>
        <end position="22"/>
    </location>
</feature>